<proteinExistence type="predicted"/>
<dbReference type="InterPro" id="IPR022562">
    <property type="entry name" value="DUF3466"/>
</dbReference>
<sequence length="464" mass="49961">MINLKKSLLAGAIAACSLSAAAVETAYNIVPLGTFEDNEIFAFGINNNDVAVGYSYVTGGFPSRGYAYDNGTFTNMGSIVNQELAIGFIAATIDESVAFDINDNGMMIGYSVESVPQFDENNDPVTVTVDQGLDTERELQSGLPVQRAIYTQVGSQVLSQVPLFEPEQDHGVRALAVNNNGVIVGFAELDVDDDLTAEGEDAEFIVNRGVIYDTQTDTLTRVNPLNYDNLPRSIALKDINDNGVAVGWSQVAFESSFLFNGVVVNAASPETLTTIDPGEETASLFNAINNNGMVAGKLYDLEKQRYEGIMFNSNNGAFEIIPPLVEGLDSQICCDNASPYDINAQNIIVGSMIADVVPDTYHAFAYQNGTTYDLNDLIDCTQTLTTGVRDWVLYEARQINDNGIIIGNGLFGGERKAFMLTPNPGATPTQCDFEQEEEDSGSGSIPASLIVLLSCLAVIRRKVS</sequence>
<evidence type="ECO:0000256" key="1">
    <source>
        <dbReference type="SAM" id="SignalP"/>
    </source>
</evidence>
<keyword evidence="1" id="KW-0732">Signal</keyword>
<dbReference type="OrthoDB" id="6219137at2"/>
<feature type="chain" id="PRO_5021793149" evidence="1">
    <location>
        <begin position="23"/>
        <end position="464"/>
    </location>
</feature>
<dbReference type="EMBL" id="VIKR01000006">
    <property type="protein sequence ID" value="TQV71529.1"/>
    <property type="molecule type" value="Genomic_DNA"/>
</dbReference>
<accession>A0A545T2U8</accession>
<name>A0A545T2U8_9GAMM</name>
<feature type="signal peptide" evidence="1">
    <location>
        <begin position="1"/>
        <end position="22"/>
    </location>
</feature>
<dbReference type="AlphaFoldDB" id="A0A545T2U8"/>
<dbReference type="Proteomes" id="UP000317839">
    <property type="component" value="Unassembled WGS sequence"/>
</dbReference>
<gene>
    <name evidence="2" type="ORF">FLL45_20480</name>
</gene>
<organism evidence="2 3">
    <name type="scientific">Aliikangiella marina</name>
    <dbReference type="NCBI Taxonomy" id="1712262"/>
    <lineage>
        <taxon>Bacteria</taxon>
        <taxon>Pseudomonadati</taxon>
        <taxon>Pseudomonadota</taxon>
        <taxon>Gammaproteobacteria</taxon>
        <taxon>Oceanospirillales</taxon>
        <taxon>Pleioneaceae</taxon>
        <taxon>Aliikangiella</taxon>
    </lineage>
</organism>
<reference evidence="2 3" key="1">
    <citation type="submission" date="2019-06" db="EMBL/GenBank/DDBJ databases">
        <title>Draft genome of Aliikangiella marina GYP-15.</title>
        <authorList>
            <person name="Wang G."/>
        </authorList>
    </citation>
    <scope>NUCLEOTIDE SEQUENCE [LARGE SCALE GENOMIC DNA]</scope>
    <source>
        <strain evidence="2 3">GYP-15</strain>
    </source>
</reference>
<protein>
    <submittedName>
        <fullName evidence="2">DUF3466 family protein</fullName>
    </submittedName>
</protein>
<evidence type="ECO:0000313" key="3">
    <source>
        <dbReference type="Proteomes" id="UP000317839"/>
    </source>
</evidence>
<dbReference type="RefSeq" id="WP_142943928.1">
    <property type="nucleotide sequence ID" value="NZ_VIKR01000006.1"/>
</dbReference>
<keyword evidence="3" id="KW-1185">Reference proteome</keyword>
<dbReference type="Pfam" id="PF11949">
    <property type="entry name" value="DUF3466"/>
    <property type="match status" value="1"/>
</dbReference>
<comment type="caution">
    <text evidence="2">The sequence shown here is derived from an EMBL/GenBank/DDBJ whole genome shotgun (WGS) entry which is preliminary data.</text>
</comment>
<evidence type="ECO:0000313" key="2">
    <source>
        <dbReference type="EMBL" id="TQV71529.1"/>
    </source>
</evidence>